<organism evidence="1 2">
    <name type="scientific">Chryseolinea soli</name>
    <dbReference type="NCBI Taxonomy" id="2321403"/>
    <lineage>
        <taxon>Bacteria</taxon>
        <taxon>Pseudomonadati</taxon>
        <taxon>Bacteroidota</taxon>
        <taxon>Cytophagia</taxon>
        <taxon>Cytophagales</taxon>
        <taxon>Fulvivirgaceae</taxon>
        <taxon>Chryseolinea</taxon>
    </lineage>
</organism>
<name>A0A385SQ48_9BACT</name>
<evidence type="ECO:0000313" key="1">
    <source>
        <dbReference type="EMBL" id="AYB33903.1"/>
    </source>
</evidence>
<dbReference type="OrthoDB" id="9832855at2"/>
<sequence>MMEDLVLDLNKKFSLEEYTRLKRSQTTVYKNNLKQTIGNLKGRHTLKVLDDDYLFSLAASRANYSMMQMVNEYRELIFKQNNTKDDQKQTSLLQQKKLELRRKMLEALFGAYVLFYGVDKSTIALNPEILNAIIGN</sequence>
<evidence type="ECO:0000313" key="2">
    <source>
        <dbReference type="Proteomes" id="UP000266183"/>
    </source>
</evidence>
<dbReference type="AlphaFoldDB" id="A0A385SQ48"/>
<dbReference type="EMBL" id="CP032382">
    <property type="protein sequence ID" value="AYB33903.1"/>
    <property type="molecule type" value="Genomic_DNA"/>
</dbReference>
<dbReference type="RefSeq" id="WP_119757130.1">
    <property type="nucleotide sequence ID" value="NZ_CP032382.1"/>
</dbReference>
<proteinExistence type="predicted"/>
<accession>A0A385SQ48</accession>
<gene>
    <name evidence="1" type="ORF">D4L85_26475</name>
</gene>
<dbReference type="Proteomes" id="UP000266183">
    <property type="component" value="Chromosome"/>
</dbReference>
<keyword evidence="2" id="KW-1185">Reference proteome</keyword>
<protein>
    <submittedName>
        <fullName evidence="1">Uncharacterized protein</fullName>
    </submittedName>
</protein>
<reference evidence="2" key="1">
    <citation type="submission" date="2018-09" db="EMBL/GenBank/DDBJ databases">
        <title>Chryseolinea sp. KIS68-18 isolated from soil.</title>
        <authorList>
            <person name="Weon H.-Y."/>
            <person name="Kwon S.-W."/>
            <person name="Lee S.A."/>
        </authorList>
    </citation>
    <scope>NUCLEOTIDE SEQUENCE [LARGE SCALE GENOMIC DNA]</scope>
    <source>
        <strain evidence="2">KIS68-18</strain>
    </source>
</reference>
<dbReference type="KEGG" id="chk:D4L85_26475"/>